<dbReference type="GO" id="GO:0003777">
    <property type="term" value="F:microtubule motor activity"/>
    <property type="evidence" value="ECO:0007669"/>
    <property type="project" value="InterPro"/>
</dbReference>
<dbReference type="PRINTS" id="PR00380">
    <property type="entry name" value="KINESINHEAVY"/>
</dbReference>
<evidence type="ECO:0000313" key="12">
    <source>
        <dbReference type="EMBL" id="KAF6199845.1"/>
    </source>
</evidence>
<dbReference type="InterPro" id="IPR036961">
    <property type="entry name" value="Kinesin_motor_dom_sf"/>
</dbReference>
<dbReference type="GO" id="GO:0005524">
    <property type="term" value="F:ATP binding"/>
    <property type="evidence" value="ECO:0007669"/>
    <property type="project" value="UniProtKB-UniRule"/>
</dbReference>
<keyword evidence="6 9" id="KW-0505">Motor protein</keyword>
<feature type="region of interest" description="Disordered" evidence="10">
    <location>
        <begin position="662"/>
        <end position="721"/>
    </location>
</feature>
<dbReference type="PROSITE" id="PS50067">
    <property type="entry name" value="KINESIN_MOTOR_2"/>
    <property type="match status" value="1"/>
</dbReference>
<dbReference type="FunFam" id="3.40.850.10:FF:000056">
    <property type="entry name" value="Kinesin-like protein"/>
    <property type="match status" value="1"/>
</dbReference>
<name>A0A8S9WX11_APOLU</name>
<accession>A0A8S9WX11</accession>
<dbReference type="GO" id="GO:0005874">
    <property type="term" value="C:microtubule"/>
    <property type="evidence" value="ECO:0007669"/>
    <property type="project" value="UniProtKB-KW"/>
</dbReference>
<keyword evidence="3 9" id="KW-0547">Nucleotide-binding</keyword>
<keyword evidence="7" id="KW-0206">Cytoskeleton</keyword>
<dbReference type="OrthoDB" id="3176171at2759"/>
<dbReference type="Proteomes" id="UP000466442">
    <property type="component" value="Unassembled WGS sequence"/>
</dbReference>
<feature type="compositionally biased region" description="Polar residues" evidence="10">
    <location>
        <begin position="692"/>
        <end position="706"/>
    </location>
</feature>
<dbReference type="InterPro" id="IPR027417">
    <property type="entry name" value="P-loop_NTPase"/>
</dbReference>
<comment type="similarity">
    <text evidence="9">Belongs to the TRAFAC class myosin-kinesin ATPase superfamily. Kinesin family.</text>
</comment>
<dbReference type="Gene3D" id="3.40.850.10">
    <property type="entry name" value="Kinesin motor domain"/>
    <property type="match status" value="1"/>
</dbReference>
<keyword evidence="5" id="KW-0175">Coiled coil</keyword>
<evidence type="ECO:0000256" key="4">
    <source>
        <dbReference type="ARBA" id="ARBA00022840"/>
    </source>
</evidence>
<dbReference type="Pfam" id="PF00225">
    <property type="entry name" value="Kinesin"/>
    <property type="match status" value="1"/>
</dbReference>
<keyword evidence="13" id="KW-1185">Reference proteome</keyword>
<evidence type="ECO:0000256" key="2">
    <source>
        <dbReference type="ARBA" id="ARBA00022701"/>
    </source>
</evidence>
<evidence type="ECO:0000259" key="11">
    <source>
        <dbReference type="PROSITE" id="PS50067"/>
    </source>
</evidence>
<comment type="subcellular location">
    <subcellularLocation>
        <location evidence="1">Cytoplasm</location>
        <location evidence="1">Cytoskeleton</location>
    </subcellularLocation>
</comment>
<feature type="binding site" evidence="9">
    <location>
        <begin position="125"/>
        <end position="132"/>
    </location>
    <ligand>
        <name>ATP</name>
        <dbReference type="ChEBI" id="CHEBI:30616"/>
    </ligand>
</feature>
<feature type="domain" description="Kinesin motor" evidence="11">
    <location>
        <begin position="37"/>
        <end position="363"/>
    </location>
</feature>
<evidence type="ECO:0000256" key="9">
    <source>
        <dbReference type="PROSITE-ProRule" id="PRU00283"/>
    </source>
</evidence>
<keyword evidence="2" id="KW-0493">Microtubule</keyword>
<dbReference type="GO" id="GO:0008017">
    <property type="term" value="F:microtubule binding"/>
    <property type="evidence" value="ECO:0007669"/>
    <property type="project" value="InterPro"/>
</dbReference>
<protein>
    <recommendedName>
        <fullName evidence="8">Kinesin-like protein KIN-8B</fullName>
    </recommendedName>
</protein>
<dbReference type="AlphaFoldDB" id="A0A8S9WX11"/>
<organism evidence="12 13">
    <name type="scientific">Apolygus lucorum</name>
    <name type="common">Small green plant bug</name>
    <name type="synonym">Lygocoris lucorum</name>
    <dbReference type="NCBI Taxonomy" id="248454"/>
    <lineage>
        <taxon>Eukaryota</taxon>
        <taxon>Metazoa</taxon>
        <taxon>Ecdysozoa</taxon>
        <taxon>Arthropoda</taxon>
        <taxon>Hexapoda</taxon>
        <taxon>Insecta</taxon>
        <taxon>Pterygota</taxon>
        <taxon>Neoptera</taxon>
        <taxon>Paraneoptera</taxon>
        <taxon>Hemiptera</taxon>
        <taxon>Heteroptera</taxon>
        <taxon>Panheteroptera</taxon>
        <taxon>Cimicomorpha</taxon>
        <taxon>Miridae</taxon>
        <taxon>Mirini</taxon>
        <taxon>Apolygus</taxon>
    </lineage>
</organism>
<gene>
    <name evidence="12" type="ORF">GE061_006143</name>
</gene>
<comment type="caution">
    <text evidence="12">The sequence shown here is derived from an EMBL/GenBank/DDBJ whole genome shotgun (WGS) entry which is preliminary data.</text>
</comment>
<evidence type="ECO:0000256" key="6">
    <source>
        <dbReference type="ARBA" id="ARBA00023175"/>
    </source>
</evidence>
<evidence type="ECO:0000256" key="5">
    <source>
        <dbReference type="ARBA" id="ARBA00023054"/>
    </source>
</evidence>
<dbReference type="InterPro" id="IPR027640">
    <property type="entry name" value="Kinesin-like_fam"/>
</dbReference>
<evidence type="ECO:0000256" key="3">
    <source>
        <dbReference type="ARBA" id="ARBA00022741"/>
    </source>
</evidence>
<dbReference type="InterPro" id="IPR001752">
    <property type="entry name" value="Kinesin_motor_dom"/>
</dbReference>
<dbReference type="PANTHER" id="PTHR47968:SF13">
    <property type="entry name" value="KINESIN-LIKE PROTEIN KIF19 ISOFORM X1"/>
    <property type="match status" value="1"/>
</dbReference>
<evidence type="ECO:0000256" key="8">
    <source>
        <dbReference type="ARBA" id="ARBA00068376"/>
    </source>
</evidence>
<dbReference type="PANTHER" id="PTHR47968">
    <property type="entry name" value="CENTROMERE PROTEIN E"/>
    <property type="match status" value="1"/>
</dbReference>
<evidence type="ECO:0000313" key="13">
    <source>
        <dbReference type="Proteomes" id="UP000466442"/>
    </source>
</evidence>
<reference evidence="12" key="1">
    <citation type="journal article" date="2021" name="Mol. Ecol. Resour.">
        <title>Apolygus lucorum genome provides insights into omnivorousness and mesophyll feeding.</title>
        <authorList>
            <person name="Liu Y."/>
            <person name="Liu H."/>
            <person name="Wang H."/>
            <person name="Huang T."/>
            <person name="Liu B."/>
            <person name="Yang B."/>
            <person name="Yin L."/>
            <person name="Li B."/>
            <person name="Zhang Y."/>
            <person name="Zhang S."/>
            <person name="Jiang F."/>
            <person name="Zhang X."/>
            <person name="Ren Y."/>
            <person name="Wang B."/>
            <person name="Wang S."/>
            <person name="Lu Y."/>
            <person name="Wu K."/>
            <person name="Fan W."/>
            <person name="Wang G."/>
        </authorList>
    </citation>
    <scope>NUCLEOTIDE SEQUENCE</scope>
    <source>
        <strain evidence="12">12Hb</strain>
    </source>
</reference>
<sequence length="721" mass="81065">MRLATPNFPAAGGDIGFPTVNRNATNHATGNHSSDEKLVVAVRVRPLKSDEGEKILHILDDKTIVLDDDTDKKDILRQKRTSDKHYNFDFAFGENSTQEEVYDLTTRSLVRDVLLGYNATVFAYGATGAGKTHTMVGTPSQPGIMVRALNDLFTSIADKAPPHRVKLSYLELYNENIRDLFNPSAGFLDLREDTGPLKTPTVAGLTEIEASSTSEVMGLLLRGNKERSVEPTAANKTSSRSHALLSVIVTREEEDEKRTGRLYMLDLAGSERASNTKNRGKRLVEGAHINRSLLALGNVINALSGSGNGSRYVNYRDSKLTRLLRNALSGNCRTVMVGHVSPAAANRDETRNTLLYASRATRISHKVEKNELEVNWQVTQYRDMISDLRSEIGRLKSKLDSERPTSAEIRGRSSGTPVKHLREQIIATFREQMKLRRRLMDIDGHLMSLGIEAERQHQIISQWEARRSKLYTRSGSRPNTSAGAENGNEVSVHEAWSELSYIEREQERYVALRSNTLKELEMCREKAVLLENDLPEQLDSETEREMLSLLIRVHELEADKMALQGERLVETHELRRRADMLQRFHRQQRLTDEIITRQRHLIEEGKITLPVDLMELYALYQQEIHATTFSSDTAGIPYSAYDTLPPIKEVDTILERRGYTAMIPQTAESDTQRSSTGGSSSSMTDWELPRLNTGSYGSHGPRSSKTPPTPPPVLFPPIHRT</sequence>
<proteinExistence type="inferred from homology"/>
<dbReference type="EMBL" id="WIXP02000014">
    <property type="protein sequence ID" value="KAF6199845.1"/>
    <property type="molecule type" value="Genomic_DNA"/>
</dbReference>
<dbReference type="SUPFAM" id="SSF52540">
    <property type="entry name" value="P-loop containing nucleoside triphosphate hydrolases"/>
    <property type="match status" value="1"/>
</dbReference>
<evidence type="ECO:0000256" key="1">
    <source>
        <dbReference type="ARBA" id="ARBA00004245"/>
    </source>
</evidence>
<keyword evidence="7" id="KW-0963">Cytoplasm</keyword>
<evidence type="ECO:0000256" key="7">
    <source>
        <dbReference type="ARBA" id="ARBA00023212"/>
    </source>
</evidence>
<dbReference type="SMART" id="SM00129">
    <property type="entry name" value="KISc"/>
    <property type="match status" value="1"/>
</dbReference>
<evidence type="ECO:0000256" key="10">
    <source>
        <dbReference type="SAM" id="MobiDB-lite"/>
    </source>
</evidence>
<keyword evidence="4 9" id="KW-0067">ATP-binding</keyword>
<dbReference type="GO" id="GO:0007018">
    <property type="term" value="P:microtubule-based movement"/>
    <property type="evidence" value="ECO:0007669"/>
    <property type="project" value="InterPro"/>
</dbReference>